<comment type="caution">
    <text evidence="1">The sequence shown here is derived from an EMBL/GenBank/DDBJ whole genome shotgun (WGS) entry which is preliminary data.</text>
</comment>
<dbReference type="STRING" id="742817.HMPREF9449_00267"/>
<dbReference type="RefSeq" id="WP_009135421.1">
    <property type="nucleotide sequence ID" value="NZ_JH594596.1"/>
</dbReference>
<dbReference type="GeneID" id="98067928"/>
<sequence length="539" mass="61883">MYRFYLYIILGCCIACTGNFRDMNRDKAGITEEEMQIDFNQLGFPLGVIQQGIYFNYDYGKGKNWPYQIMQNLSADMFSGYMHDYKPLNGGSHNSDYNLQDGWNGTFWENTYAYIFPQIKKSEDACRDTFPDFYAVTKILKVFTMHRVSDYYGPIVYRHFGESQSAYQPDTQQEAYYAFFQDLDTAVYLLACYIEENPGECRFAKFDLLTDGTCEGWIKMANSLRLRLAVRLAVADPEKARKECEKALENKYGVLEDPGEVIVVSTREGYVNPLGEINKVWGEVFLNASMESILNGYRDPRREKFFSPCPEDVVLTDRAGRDSVVVPLKGQYRGIRQGTLFSHTYYASHSRIYVSQSTAPILMTAAEMWFLRAEAALRGWTGENAEDCYRKGVKVSFSQWGVPDAEDYLMSDNTGADYEDVYTPSNCIAARCKVSPRWEADENAEVKLEKIITQKWLAVFPEGCEAWAEQRRTGYPRLFPVKYNNSKNASIDTEIMIRRLNFPVSLQDSDLSLYQALCRALGAEDNGGTRLWWDTGRNF</sequence>
<reference evidence="1 2" key="1">
    <citation type="submission" date="2012-01" db="EMBL/GenBank/DDBJ databases">
        <title>The Genome Sequence of Odoribacter laneus YIT 12061.</title>
        <authorList>
            <consortium name="The Broad Institute Genome Sequencing Platform"/>
            <person name="Earl A."/>
            <person name="Ward D."/>
            <person name="Feldgarden M."/>
            <person name="Gevers D."/>
            <person name="Morotomi M."/>
            <person name="Young S.K."/>
            <person name="Zeng Q."/>
            <person name="Gargeya S."/>
            <person name="Fitzgerald M."/>
            <person name="Haas B."/>
            <person name="Abouelleil A."/>
            <person name="Alvarado L."/>
            <person name="Arachchi H.M."/>
            <person name="Berlin A."/>
            <person name="Chapman S.B."/>
            <person name="Gearin G."/>
            <person name="Goldberg J."/>
            <person name="Griggs A."/>
            <person name="Gujja S."/>
            <person name="Hansen M."/>
            <person name="Heiman D."/>
            <person name="Howarth C."/>
            <person name="Larimer J."/>
            <person name="Lui A."/>
            <person name="MacDonald P.J.P."/>
            <person name="McCowen C."/>
            <person name="Montmayeur A."/>
            <person name="Murphy C."/>
            <person name="Neiman D."/>
            <person name="Pearson M."/>
            <person name="Priest M."/>
            <person name="Roberts A."/>
            <person name="Saif S."/>
            <person name="Shea T."/>
            <person name="Sisk P."/>
            <person name="Stolte C."/>
            <person name="Sykes S."/>
            <person name="Wortman J."/>
            <person name="Nusbaum C."/>
            <person name="Birren B."/>
        </authorList>
    </citation>
    <scope>NUCLEOTIDE SEQUENCE [LARGE SCALE GENOMIC DNA]</scope>
    <source>
        <strain evidence="1 2">YIT 12061</strain>
    </source>
</reference>
<evidence type="ECO:0000313" key="2">
    <source>
        <dbReference type="Proteomes" id="UP000004892"/>
    </source>
</evidence>
<accession>H1DDD1</accession>
<organism evidence="1 2">
    <name type="scientific">Odoribacter laneus YIT 12061</name>
    <dbReference type="NCBI Taxonomy" id="742817"/>
    <lineage>
        <taxon>Bacteria</taxon>
        <taxon>Pseudomonadati</taxon>
        <taxon>Bacteroidota</taxon>
        <taxon>Bacteroidia</taxon>
        <taxon>Bacteroidales</taxon>
        <taxon>Odoribacteraceae</taxon>
        <taxon>Odoribacter</taxon>
    </lineage>
</organism>
<name>H1DDD1_9BACT</name>
<dbReference type="AlphaFoldDB" id="H1DDD1"/>
<proteinExistence type="predicted"/>
<dbReference type="InterPro" id="IPR024302">
    <property type="entry name" value="SusD-like"/>
</dbReference>
<evidence type="ECO:0000313" key="1">
    <source>
        <dbReference type="EMBL" id="EHP50940.1"/>
    </source>
</evidence>
<dbReference type="Gene3D" id="1.25.40.390">
    <property type="match status" value="1"/>
</dbReference>
<evidence type="ECO:0008006" key="3">
    <source>
        <dbReference type="Google" id="ProtNLM"/>
    </source>
</evidence>
<dbReference type="eggNOG" id="COG4198">
    <property type="taxonomic scope" value="Bacteria"/>
</dbReference>
<dbReference type="Proteomes" id="UP000004892">
    <property type="component" value="Unassembled WGS sequence"/>
</dbReference>
<keyword evidence="2" id="KW-1185">Reference proteome</keyword>
<dbReference type="EMBL" id="ADMC01000002">
    <property type="protein sequence ID" value="EHP50940.1"/>
    <property type="molecule type" value="Genomic_DNA"/>
</dbReference>
<dbReference type="InterPro" id="IPR011990">
    <property type="entry name" value="TPR-like_helical_dom_sf"/>
</dbReference>
<gene>
    <name evidence="1" type="ORF">HMPREF9449_00267</name>
</gene>
<dbReference type="Pfam" id="PF12741">
    <property type="entry name" value="SusD-like"/>
    <property type="match status" value="1"/>
</dbReference>
<protein>
    <recommendedName>
        <fullName evidence="3">SusD/RagB family nutrient-binding outer membrane lipoprotein</fullName>
    </recommendedName>
</protein>
<dbReference type="PATRIC" id="fig|742817.3.peg.277"/>
<dbReference type="HOGENOM" id="CLU_025928_1_0_10"/>
<dbReference type="SUPFAM" id="SSF48452">
    <property type="entry name" value="TPR-like"/>
    <property type="match status" value="1"/>
</dbReference>